<feature type="domain" description="Integrase catalytic" evidence="1">
    <location>
        <begin position="1"/>
        <end position="77"/>
    </location>
</feature>
<comment type="caution">
    <text evidence="2">The sequence shown here is derived from an EMBL/GenBank/DDBJ whole genome shotgun (WGS) entry which is preliminary data.</text>
</comment>
<dbReference type="Gene3D" id="3.30.420.10">
    <property type="entry name" value="Ribonuclease H-like superfamily/Ribonuclease H"/>
    <property type="match status" value="1"/>
</dbReference>
<sequence>MSLNTMGIEHRFSPVCYPQYNGQVEVLNKTIFLGIKKNLLESGAKWYEELDRVLWYYRTTSSSATGETPFSLVYGTEVVLPLEMCLPNIRQIGFEEYHNNTRMRELFDLEDEGRDRAIAKMKKNKQAMARFYNRRVKNRQFVAGHLVLRMIKATRAKDVNKLNPK</sequence>
<dbReference type="GO" id="GO:0015074">
    <property type="term" value="P:DNA integration"/>
    <property type="evidence" value="ECO:0007669"/>
    <property type="project" value="InterPro"/>
</dbReference>
<evidence type="ECO:0000259" key="1">
    <source>
        <dbReference type="PROSITE" id="PS50994"/>
    </source>
</evidence>
<dbReference type="InterPro" id="IPR001584">
    <property type="entry name" value="Integrase_cat-core"/>
</dbReference>
<dbReference type="PANTHER" id="PTHR48475">
    <property type="entry name" value="RIBONUCLEASE H"/>
    <property type="match status" value="1"/>
</dbReference>
<accession>A0AAV3Q977</accession>
<dbReference type="PROSITE" id="PS50994">
    <property type="entry name" value="INTEGRASE"/>
    <property type="match status" value="1"/>
</dbReference>
<dbReference type="InterPro" id="IPR036397">
    <property type="entry name" value="RNaseH_sf"/>
</dbReference>
<keyword evidence="3" id="KW-1185">Reference proteome</keyword>
<dbReference type="AlphaFoldDB" id="A0AAV3Q977"/>
<dbReference type="InterPro" id="IPR012337">
    <property type="entry name" value="RNaseH-like_sf"/>
</dbReference>
<reference evidence="2 3" key="1">
    <citation type="submission" date="2024-01" db="EMBL/GenBank/DDBJ databases">
        <title>The complete chloroplast genome sequence of Lithospermum erythrorhizon: insights into the phylogenetic relationship among Boraginaceae species and the maternal lineages of purple gromwells.</title>
        <authorList>
            <person name="Okada T."/>
            <person name="Watanabe K."/>
        </authorList>
    </citation>
    <scope>NUCLEOTIDE SEQUENCE [LARGE SCALE GENOMIC DNA]</scope>
</reference>
<dbReference type="PANTHER" id="PTHR48475:SF2">
    <property type="entry name" value="RIBONUCLEASE H"/>
    <property type="match status" value="1"/>
</dbReference>
<gene>
    <name evidence="2" type="ORF">LIER_16610</name>
</gene>
<evidence type="ECO:0000313" key="3">
    <source>
        <dbReference type="Proteomes" id="UP001454036"/>
    </source>
</evidence>
<dbReference type="SUPFAM" id="SSF53098">
    <property type="entry name" value="Ribonuclease H-like"/>
    <property type="match status" value="1"/>
</dbReference>
<name>A0AAV3Q977_LITER</name>
<organism evidence="2 3">
    <name type="scientific">Lithospermum erythrorhizon</name>
    <name type="common">Purple gromwell</name>
    <name type="synonym">Lithospermum officinale var. erythrorhizon</name>
    <dbReference type="NCBI Taxonomy" id="34254"/>
    <lineage>
        <taxon>Eukaryota</taxon>
        <taxon>Viridiplantae</taxon>
        <taxon>Streptophyta</taxon>
        <taxon>Embryophyta</taxon>
        <taxon>Tracheophyta</taxon>
        <taxon>Spermatophyta</taxon>
        <taxon>Magnoliopsida</taxon>
        <taxon>eudicotyledons</taxon>
        <taxon>Gunneridae</taxon>
        <taxon>Pentapetalae</taxon>
        <taxon>asterids</taxon>
        <taxon>lamiids</taxon>
        <taxon>Boraginales</taxon>
        <taxon>Boraginaceae</taxon>
        <taxon>Boraginoideae</taxon>
        <taxon>Lithospermeae</taxon>
        <taxon>Lithospermum</taxon>
    </lineage>
</organism>
<protein>
    <recommendedName>
        <fullName evidence="1">Integrase catalytic domain-containing protein</fullName>
    </recommendedName>
</protein>
<dbReference type="GO" id="GO:0003676">
    <property type="term" value="F:nucleic acid binding"/>
    <property type="evidence" value="ECO:0007669"/>
    <property type="project" value="InterPro"/>
</dbReference>
<dbReference type="EMBL" id="BAABME010003732">
    <property type="protein sequence ID" value="GAA0159941.1"/>
    <property type="molecule type" value="Genomic_DNA"/>
</dbReference>
<dbReference type="Proteomes" id="UP001454036">
    <property type="component" value="Unassembled WGS sequence"/>
</dbReference>
<proteinExistence type="predicted"/>
<evidence type="ECO:0000313" key="2">
    <source>
        <dbReference type="EMBL" id="GAA0159941.1"/>
    </source>
</evidence>